<dbReference type="SUPFAM" id="SSF103473">
    <property type="entry name" value="MFS general substrate transporter"/>
    <property type="match status" value="1"/>
</dbReference>
<dbReference type="FunFam" id="1.20.1250.20:FF:000043">
    <property type="entry name" value="sugar transporter ERD6-like 6"/>
    <property type="match status" value="1"/>
</dbReference>
<keyword evidence="12" id="KW-1185">Reference proteome</keyword>
<gene>
    <name evidence="11" type="ORF">CMV_018673</name>
</gene>
<dbReference type="InterPro" id="IPR003663">
    <property type="entry name" value="Sugar/inositol_transpt"/>
</dbReference>
<dbReference type="InterPro" id="IPR044775">
    <property type="entry name" value="MFS_ERD6/Tret1-like"/>
</dbReference>
<protein>
    <recommendedName>
        <fullName evidence="10">Major facilitator superfamily (MFS) profile domain-containing protein</fullName>
    </recommendedName>
</protein>
<keyword evidence="3 8" id="KW-0813">Transport</keyword>
<keyword evidence="5 9" id="KW-0812">Transmembrane</keyword>
<keyword evidence="6 9" id="KW-1133">Transmembrane helix</keyword>
<evidence type="ECO:0000259" key="10">
    <source>
        <dbReference type="PROSITE" id="PS50850"/>
    </source>
</evidence>
<dbReference type="NCBIfam" id="TIGR00879">
    <property type="entry name" value="SP"/>
    <property type="match status" value="1"/>
</dbReference>
<evidence type="ECO:0000313" key="11">
    <source>
        <dbReference type="EMBL" id="KAF3956181.1"/>
    </source>
</evidence>
<feature type="transmembrane region" description="Helical" evidence="9">
    <location>
        <begin position="245"/>
        <end position="263"/>
    </location>
</feature>
<dbReference type="CDD" id="cd17358">
    <property type="entry name" value="MFS_GLUT6_8_Class3_like"/>
    <property type="match status" value="1"/>
</dbReference>
<dbReference type="OrthoDB" id="6133115at2759"/>
<dbReference type="PANTHER" id="PTHR48021:SF25">
    <property type="entry name" value="SUGAR TRANSPORTER ERD6-LIKE 5"/>
    <property type="match status" value="1"/>
</dbReference>
<reference evidence="11" key="1">
    <citation type="submission" date="2020-03" db="EMBL/GenBank/DDBJ databases">
        <title>Castanea mollissima Vanexum genome sequencing.</title>
        <authorList>
            <person name="Staton M."/>
        </authorList>
    </citation>
    <scope>NUCLEOTIDE SEQUENCE</scope>
    <source>
        <tissue evidence="11">Leaf</tissue>
    </source>
</reference>
<feature type="transmembrane region" description="Helical" evidence="9">
    <location>
        <begin position="423"/>
        <end position="448"/>
    </location>
</feature>
<feature type="transmembrane region" description="Helical" evidence="9">
    <location>
        <begin position="362"/>
        <end position="382"/>
    </location>
</feature>
<feature type="transmembrane region" description="Helical" evidence="9">
    <location>
        <begin position="130"/>
        <end position="148"/>
    </location>
</feature>
<organism evidence="11 12">
    <name type="scientific">Castanea mollissima</name>
    <name type="common">Chinese chestnut</name>
    <dbReference type="NCBI Taxonomy" id="60419"/>
    <lineage>
        <taxon>Eukaryota</taxon>
        <taxon>Viridiplantae</taxon>
        <taxon>Streptophyta</taxon>
        <taxon>Embryophyta</taxon>
        <taxon>Tracheophyta</taxon>
        <taxon>Spermatophyta</taxon>
        <taxon>Magnoliopsida</taxon>
        <taxon>eudicotyledons</taxon>
        <taxon>Gunneridae</taxon>
        <taxon>Pentapetalae</taxon>
        <taxon>rosids</taxon>
        <taxon>fabids</taxon>
        <taxon>Fagales</taxon>
        <taxon>Fagaceae</taxon>
        <taxon>Castanea</taxon>
    </lineage>
</organism>
<evidence type="ECO:0000256" key="6">
    <source>
        <dbReference type="ARBA" id="ARBA00022989"/>
    </source>
</evidence>
<dbReference type="GO" id="GO:0051119">
    <property type="term" value="F:sugar transmembrane transporter activity"/>
    <property type="evidence" value="ECO:0007669"/>
    <property type="project" value="InterPro"/>
</dbReference>
<evidence type="ECO:0000313" key="12">
    <source>
        <dbReference type="Proteomes" id="UP000737018"/>
    </source>
</evidence>
<dbReference type="PROSITE" id="PS00216">
    <property type="entry name" value="SUGAR_TRANSPORT_1"/>
    <property type="match status" value="1"/>
</dbReference>
<feature type="domain" description="Major facilitator superfamily (MFS) profile" evidence="10">
    <location>
        <begin position="94"/>
        <end position="513"/>
    </location>
</feature>
<feature type="transmembrane region" description="Helical" evidence="9">
    <location>
        <begin position="160"/>
        <end position="183"/>
    </location>
</feature>
<feature type="transmembrane region" description="Helical" evidence="9">
    <location>
        <begin position="323"/>
        <end position="342"/>
    </location>
</feature>
<comment type="caution">
    <text evidence="11">The sequence shown here is derived from an EMBL/GenBank/DDBJ whole genome shotgun (WGS) entry which is preliminary data.</text>
</comment>
<dbReference type="Proteomes" id="UP000737018">
    <property type="component" value="Unassembled WGS sequence"/>
</dbReference>
<feature type="transmembrane region" description="Helical" evidence="9">
    <location>
        <begin position="460"/>
        <end position="479"/>
    </location>
</feature>
<comment type="subcellular location">
    <subcellularLocation>
        <location evidence="1">Membrane</location>
        <topology evidence="1">Multi-pass membrane protein</topology>
    </subcellularLocation>
</comment>
<dbReference type="GO" id="GO:0016020">
    <property type="term" value="C:membrane"/>
    <property type="evidence" value="ECO:0007669"/>
    <property type="project" value="UniProtKB-SubCell"/>
</dbReference>
<comment type="similarity">
    <text evidence="2 8">Belongs to the major facilitator superfamily. Sugar transporter (TC 2.A.1.1) family.</text>
</comment>
<name>A0A8J4QP64_9ROSI</name>
<evidence type="ECO:0000256" key="2">
    <source>
        <dbReference type="ARBA" id="ARBA00010992"/>
    </source>
</evidence>
<feature type="transmembrane region" description="Helical" evidence="9">
    <location>
        <begin position="218"/>
        <end position="239"/>
    </location>
</feature>
<feature type="transmembrane region" description="Helical" evidence="9">
    <location>
        <begin position="189"/>
        <end position="206"/>
    </location>
</feature>
<evidence type="ECO:0000256" key="5">
    <source>
        <dbReference type="ARBA" id="ARBA00022692"/>
    </source>
</evidence>
<dbReference type="Pfam" id="PF00083">
    <property type="entry name" value="Sugar_tr"/>
    <property type="match status" value="1"/>
</dbReference>
<dbReference type="AlphaFoldDB" id="A0A8J4QP64"/>
<feature type="transmembrane region" description="Helical" evidence="9">
    <location>
        <begin position="90"/>
        <end position="110"/>
    </location>
</feature>
<accession>A0A8J4QP64</accession>
<feature type="transmembrane region" description="Helical" evidence="9">
    <location>
        <begin position="485"/>
        <end position="505"/>
    </location>
</feature>
<dbReference type="PANTHER" id="PTHR48021">
    <property type="match status" value="1"/>
</dbReference>
<dbReference type="PROSITE" id="PS50850">
    <property type="entry name" value="MFS"/>
    <property type="match status" value="1"/>
</dbReference>
<evidence type="ECO:0000256" key="9">
    <source>
        <dbReference type="SAM" id="Phobius"/>
    </source>
</evidence>
<evidence type="ECO:0000256" key="7">
    <source>
        <dbReference type="ARBA" id="ARBA00023136"/>
    </source>
</evidence>
<dbReference type="PRINTS" id="PR00171">
    <property type="entry name" value="SUGRTRNSPORT"/>
</dbReference>
<keyword evidence="7 9" id="KW-0472">Membrane</keyword>
<evidence type="ECO:0000256" key="4">
    <source>
        <dbReference type="ARBA" id="ARBA00022597"/>
    </source>
</evidence>
<proteinExistence type="inferred from homology"/>
<feature type="transmembrane region" description="Helical" evidence="9">
    <location>
        <begin position="389"/>
        <end position="411"/>
    </location>
</feature>
<keyword evidence="4" id="KW-0762">Sugar transport</keyword>
<evidence type="ECO:0000256" key="8">
    <source>
        <dbReference type="RuleBase" id="RU003346"/>
    </source>
</evidence>
<dbReference type="InterPro" id="IPR005829">
    <property type="entry name" value="Sugar_transporter_CS"/>
</dbReference>
<dbReference type="InterPro" id="IPR005828">
    <property type="entry name" value="MFS_sugar_transport-like"/>
</dbReference>
<dbReference type="InterPro" id="IPR036259">
    <property type="entry name" value="MFS_trans_sf"/>
</dbReference>
<dbReference type="Gene3D" id="1.20.1250.20">
    <property type="entry name" value="MFS general substrate transporter like domains"/>
    <property type="match status" value="1"/>
</dbReference>
<evidence type="ECO:0000256" key="3">
    <source>
        <dbReference type="ARBA" id="ARBA00022448"/>
    </source>
</evidence>
<dbReference type="InterPro" id="IPR050549">
    <property type="entry name" value="MFS_Trehalose_Transporter"/>
</dbReference>
<evidence type="ECO:0000256" key="1">
    <source>
        <dbReference type="ARBA" id="ARBA00004141"/>
    </source>
</evidence>
<sequence length="529" mass="57719">MLVLDYKTLMLIDKFIDNSVQLCLSSKVVLNCSSLRNKKVKLVERMEEEEEAITRSLLLKQKLDSNHQWSSTSDHGGMQLSESSSTTTSIVVLSTLVAVCGSFTFGSAVGYSSPSESGIEDELGLTLAEYSIFGSILTIGGMLGAIFSGKIADFIGRKGAMGVSEIFCILGWLAIVFSTDVWWLDLGRFLVGCGIGVLSYVVPVYISEITSKNVRGAFTSLSELMIGCGKALTFLIGSLVNWRTVALIAIIPCLVHLLGLLFIPESPRWLAKCGRLKEFEAMLQILRGENADISQEAADIIEYIENLRWISEDGALHLFQGKYAYSVMVAVGLMAFQEFGGLNGFSFYTSSIFELAGFSSMIGIIAAAVVQILMTTLGVLLIDKCGRRPLLMISTAGTCLGCVLTGFSFFLQDLQIGKEVIPILVLIGVLVYLGSFELGMGGIPWIIMSEIFPINIKSSAGSLVTLVNWMCSWVVSYAFNYLFEWSSAGTFFIFAVICGMGIIFINKLIPETKGRTLEEIQASFTHIQQ</sequence>
<dbReference type="InterPro" id="IPR020846">
    <property type="entry name" value="MFS_dom"/>
</dbReference>
<dbReference type="EMBL" id="JRKL02003170">
    <property type="protein sequence ID" value="KAF3956181.1"/>
    <property type="molecule type" value="Genomic_DNA"/>
</dbReference>